<feature type="chain" id="PRO_5003886596" evidence="14">
    <location>
        <begin position="28"/>
        <end position="1163"/>
    </location>
</feature>
<evidence type="ECO:0000256" key="1">
    <source>
        <dbReference type="ARBA" id="ARBA00004571"/>
    </source>
</evidence>
<evidence type="ECO:0000256" key="10">
    <source>
        <dbReference type="ARBA" id="ARBA00023170"/>
    </source>
</evidence>
<dbReference type="HOGENOM" id="CLU_004317_0_1_10"/>
<evidence type="ECO:0000256" key="12">
    <source>
        <dbReference type="PROSITE-ProRule" id="PRU01360"/>
    </source>
</evidence>
<evidence type="ECO:0000256" key="8">
    <source>
        <dbReference type="ARBA" id="ARBA00023077"/>
    </source>
</evidence>
<gene>
    <name evidence="16" type="ORF">HMPREF1057_02148</name>
</gene>
<dbReference type="SUPFAM" id="SSF56935">
    <property type="entry name" value="Porins"/>
    <property type="match status" value="1"/>
</dbReference>
<evidence type="ECO:0000256" key="2">
    <source>
        <dbReference type="ARBA" id="ARBA00022448"/>
    </source>
</evidence>
<keyword evidence="7" id="KW-0408">Iron</keyword>
<comment type="similarity">
    <text evidence="12 13">Belongs to the TonB-dependent receptor family.</text>
</comment>
<dbReference type="PROSITE" id="PS52016">
    <property type="entry name" value="TONB_DEPENDENT_REC_3"/>
    <property type="match status" value="1"/>
</dbReference>
<keyword evidence="3 12" id="KW-1134">Transmembrane beta strand</keyword>
<evidence type="ECO:0000313" key="16">
    <source>
        <dbReference type="EMBL" id="EKJ90846.1"/>
    </source>
</evidence>
<proteinExistence type="inferred from homology"/>
<dbReference type="Pfam" id="PF07715">
    <property type="entry name" value="Plug"/>
    <property type="match status" value="1"/>
</dbReference>
<keyword evidence="4" id="KW-0406">Ion transport</keyword>
<dbReference type="EMBL" id="AGXW01000008">
    <property type="protein sequence ID" value="EKJ90846.1"/>
    <property type="molecule type" value="Genomic_DNA"/>
</dbReference>
<name>K5CM64_9BACE</name>
<keyword evidence="8 13" id="KW-0798">TonB box</keyword>
<dbReference type="InterPro" id="IPR008969">
    <property type="entry name" value="CarboxyPept-like_regulatory"/>
</dbReference>
<dbReference type="InterPro" id="IPR036942">
    <property type="entry name" value="Beta-barrel_TonB_sf"/>
</dbReference>
<dbReference type="PANTHER" id="PTHR30069:SF29">
    <property type="entry name" value="HEMOGLOBIN AND HEMOGLOBIN-HAPTOGLOBIN-BINDING PROTEIN 1-RELATED"/>
    <property type="match status" value="1"/>
</dbReference>
<evidence type="ECO:0000256" key="13">
    <source>
        <dbReference type="RuleBase" id="RU003357"/>
    </source>
</evidence>
<dbReference type="Pfam" id="PF07660">
    <property type="entry name" value="STN"/>
    <property type="match status" value="1"/>
</dbReference>
<dbReference type="OrthoDB" id="9768177at2"/>
<dbReference type="InterPro" id="IPR023997">
    <property type="entry name" value="TonB-dep_OMP_SusC/RagA_CS"/>
</dbReference>
<comment type="caution">
    <text evidence="16">The sequence shown here is derived from an EMBL/GenBank/DDBJ whole genome shotgun (WGS) entry which is preliminary data.</text>
</comment>
<evidence type="ECO:0000256" key="4">
    <source>
        <dbReference type="ARBA" id="ARBA00022496"/>
    </source>
</evidence>
<keyword evidence="6 14" id="KW-0732">Signal</keyword>
<dbReference type="PANTHER" id="PTHR30069">
    <property type="entry name" value="TONB-DEPENDENT OUTER MEMBRANE RECEPTOR"/>
    <property type="match status" value="1"/>
</dbReference>
<dbReference type="InterPro" id="IPR012910">
    <property type="entry name" value="Plug_dom"/>
</dbReference>
<protein>
    <submittedName>
        <fullName evidence="16">SusC/RagA family TonB-linked outer membrane protein</fullName>
    </submittedName>
</protein>
<dbReference type="AlphaFoldDB" id="K5CM64"/>
<keyword evidence="10" id="KW-0675">Receptor</keyword>
<evidence type="ECO:0000256" key="11">
    <source>
        <dbReference type="ARBA" id="ARBA00023237"/>
    </source>
</evidence>
<feature type="domain" description="Secretin/TonB short N-terminal" evidence="15">
    <location>
        <begin position="57"/>
        <end position="107"/>
    </location>
</feature>
<evidence type="ECO:0000256" key="6">
    <source>
        <dbReference type="ARBA" id="ARBA00022729"/>
    </source>
</evidence>
<reference evidence="16 17" key="1">
    <citation type="submission" date="2012-02" db="EMBL/GenBank/DDBJ databases">
        <title>The Genome Sequence of Bacteroides finegoldii CL09T03C10.</title>
        <authorList>
            <consortium name="The Broad Institute Genome Sequencing Platform"/>
            <person name="Earl A."/>
            <person name="Ward D."/>
            <person name="Feldgarden M."/>
            <person name="Gevers D."/>
            <person name="Zitomersky N.L."/>
            <person name="Coyne M.J."/>
            <person name="Comstock L.E."/>
            <person name="Young S.K."/>
            <person name="Zeng Q."/>
            <person name="Gargeya S."/>
            <person name="Fitzgerald M."/>
            <person name="Haas B."/>
            <person name="Abouelleil A."/>
            <person name="Alvarado L."/>
            <person name="Arachchi H.M."/>
            <person name="Berlin A."/>
            <person name="Chapman S.B."/>
            <person name="Gearin G."/>
            <person name="Goldberg J."/>
            <person name="Griggs A."/>
            <person name="Gujja S."/>
            <person name="Hansen M."/>
            <person name="Heiman D."/>
            <person name="Howarth C."/>
            <person name="Larimer J."/>
            <person name="Lui A."/>
            <person name="MacDonald P.J.P."/>
            <person name="McCowen C."/>
            <person name="Montmayeur A."/>
            <person name="Murphy C."/>
            <person name="Neiman D."/>
            <person name="Pearson M."/>
            <person name="Priest M."/>
            <person name="Roberts A."/>
            <person name="Saif S."/>
            <person name="Shea T."/>
            <person name="Sisk P."/>
            <person name="Stolte C."/>
            <person name="Sykes S."/>
            <person name="Wortman J."/>
            <person name="Nusbaum C."/>
            <person name="Birren B."/>
        </authorList>
    </citation>
    <scope>NUCLEOTIDE SEQUENCE [LARGE SCALE GENOMIC DNA]</scope>
    <source>
        <strain evidence="16 17">CL09T03C10</strain>
    </source>
</reference>
<evidence type="ECO:0000259" key="15">
    <source>
        <dbReference type="SMART" id="SM00965"/>
    </source>
</evidence>
<keyword evidence="5 12" id="KW-0812">Transmembrane</keyword>
<dbReference type="Pfam" id="PF13715">
    <property type="entry name" value="CarbopepD_reg_2"/>
    <property type="match status" value="1"/>
</dbReference>
<keyword evidence="2 12" id="KW-0813">Transport</keyword>
<dbReference type="InterPro" id="IPR037066">
    <property type="entry name" value="Plug_dom_sf"/>
</dbReference>
<dbReference type="SUPFAM" id="SSF49464">
    <property type="entry name" value="Carboxypeptidase regulatory domain-like"/>
    <property type="match status" value="1"/>
</dbReference>
<dbReference type="Pfam" id="PF00593">
    <property type="entry name" value="TonB_dep_Rec_b-barrel"/>
    <property type="match status" value="1"/>
</dbReference>
<dbReference type="Gene3D" id="2.170.130.10">
    <property type="entry name" value="TonB-dependent receptor, plug domain"/>
    <property type="match status" value="1"/>
</dbReference>
<evidence type="ECO:0000256" key="7">
    <source>
        <dbReference type="ARBA" id="ARBA00023004"/>
    </source>
</evidence>
<evidence type="ECO:0000256" key="9">
    <source>
        <dbReference type="ARBA" id="ARBA00023136"/>
    </source>
</evidence>
<sequence>MVNKLISKGFMMAVAFILSCAAPLAYAQTNQPEKITITVTKKPLENVLEKLSKQYNYQFFYNTALLKGVSVSASLQDADINNVMKKLLEGTGLQYSIKERTIVITAIPKKAVTKTLLNGRVTDSDGNVLPGVAIFTQDKSQGNVTDIDGRFYFSKPLKYGTVLNFTSVGMKPHNVVYSGEELLQVVMVEDVKQLDAVIVTGFQTISRERSTGAATIVKSDYLDKIQGMNLESKLEGSTPGLTTYNGKTSIRGTSSFAINSTPLLVLDGQPVTGISLNELNPDDIETITVLKDAAATSLYGVRASNGVIVVTTKRGTSKKPNINISANFYLNPLPSLDYQHYASTSDVIDYEQSYLLNNPTYQSNPLNYFETQNEIRSPQYLTTVDRLYYRMAKGEITEGQLNSSLDILRKNDYRKAYREALKKMNFTQDYNVSISKGGDKSSLFFSARYENQTTYNKHDRWDRYTFYLKNELDLTKWFKLTLGANVAITGSEYSQADHLHEQPLEENSAMPYDALYNEDGSYAYTYPHNYYNAQKINATEGLQFMGYNAVEEASKNMQKNKDMYWKLFTHADFKIVKGLDFGVKFQYENRASDSEEYDEADSYMMRYMINQFASVNPDGGFIYNIPQGGRLKNSDGRWSYLNLRGQFNYQTVIAEKHDITALLGGEIREDKYRSHMGERYGYDGQKLTYQQVDWATLEKDGVLGQMNSNAAKKSESLIVSDTHHRYVSAYFNAGYTYDTRYALNASIRIEQADLFGTDPKYRYRPLWSVGASWNLSNEQFMKGIEWLDMLKLRATYGITGNVDQSSSPYLLGSYMTSMYSGANLTDIQSPPNKLLRWEKTATVNIGLDFAFFHRLNGSIDFYNRYSSDLLAQKSLDPSTGFEKAKFNNGAMRNRGIELNLSYDWLKSRDWSLNTIFTAAYNSNKIKEVGYVPTDAVTMMQYPTSNYLKGDTYNSVYAYRYAGLTDKGNPSVYNAEGEIISVEGVRDINALRCIGQFDPKWNGALDISIRWKELSFFTKIVYYTGHTLRTDATPLYNGIDNRKKGNMHEDVAKRWTPENTNTNIPSMNIYGMQGEREYHWKYADYNTASASFIKVRNIGLSYTLPQQWITKAGFKVISLRAQVNNPCYWAANKQDIDPEAFNASSGTRNSEQATSYIFGININF</sequence>
<dbReference type="RefSeq" id="WP_007762681.1">
    <property type="nucleotide sequence ID" value="NZ_AKBZ01000004.1"/>
</dbReference>
<comment type="subcellular location">
    <subcellularLocation>
        <location evidence="1 12">Cell outer membrane</location>
        <topology evidence="1 12">Multi-pass membrane protein</topology>
    </subcellularLocation>
</comment>
<organism evidence="16 17">
    <name type="scientific">Bacteroides finegoldii CL09T03C10</name>
    <dbReference type="NCBI Taxonomy" id="997888"/>
    <lineage>
        <taxon>Bacteria</taxon>
        <taxon>Pseudomonadati</taxon>
        <taxon>Bacteroidota</taxon>
        <taxon>Bacteroidia</taxon>
        <taxon>Bacteroidales</taxon>
        <taxon>Bacteroidaceae</taxon>
        <taxon>Bacteroides</taxon>
    </lineage>
</organism>
<evidence type="ECO:0000313" key="17">
    <source>
        <dbReference type="Proteomes" id="UP000007995"/>
    </source>
</evidence>
<dbReference type="NCBIfam" id="TIGR04057">
    <property type="entry name" value="SusC_RagA_signa"/>
    <property type="match status" value="1"/>
</dbReference>
<dbReference type="InterPro" id="IPR039426">
    <property type="entry name" value="TonB-dep_rcpt-like"/>
</dbReference>
<dbReference type="PROSITE" id="PS51257">
    <property type="entry name" value="PROKAR_LIPOPROTEIN"/>
    <property type="match status" value="1"/>
</dbReference>
<dbReference type="InterPro" id="IPR011662">
    <property type="entry name" value="Secretin/TonB_short_N"/>
</dbReference>
<dbReference type="InterPro" id="IPR023996">
    <property type="entry name" value="TonB-dep_OMP_SusC/RagA"/>
</dbReference>
<keyword evidence="4" id="KW-0410">Iron transport</keyword>
<dbReference type="Gene3D" id="2.40.170.20">
    <property type="entry name" value="TonB-dependent receptor, beta-barrel domain"/>
    <property type="match status" value="1"/>
</dbReference>
<evidence type="ECO:0000256" key="14">
    <source>
        <dbReference type="SAM" id="SignalP"/>
    </source>
</evidence>
<keyword evidence="9 12" id="KW-0472">Membrane</keyword>
<dbReference type="GO" id="GO:0015344">
    <property type="term" value="F:siderophore uptake transmembrane transporter activity"/>
    <property type="evidence" value="ECO:0007669"/>
    <property type="project" value="TreeGrafter"/>
</dbReference>
<keyword evidence="11 12" id="KW-0998">Cell outer membrane</keyword>
<evidence type="ECO:0000256" key="5">
    <source>
        <dbReference type="ARBA" id="ARBA00022692"/>
    </source>
</evidence>
<feature type="signal peptide" evidence="14">
    <location>
        <begin position="1"/>
        <end position="27"/>
    </location>
</feature>
<evidence type="ECO:0000256" key="3">
    <source>
        <dbReference type="ARBA" id="ARBA00022452"/>
    </source>
</evidence>
<dbReference type="SMART" id="SM00965">
    <property type="entry name" value="STN"/>
    <property type="match status" value="1"/>
</dbReference>
<dbReference type="InterPro" id="IPR000531">
    <property type="entry name" value="Beta-barrel_TonB"/>
</dbReference>
<dbReference type="Gene3D" id="3.55.50.30">
    <property type="match status" value="1"/>
</dbReference>
<dbReference type="Proteomes" id="UP000007995">
    <property type="component" value="Unassembled WGS sequence"/>
</dbReference>
<accession>K5CM64</accession>
<dbReference type="GO" id="GO:0044718">
    <property type="term" value="P:siderophore transmembrane transport"/>
    <property type="evidence" value="ECO:0007669"/>
    <property type="project" value="TreeGrafter"/>
</dbReference>
<dbReference type="GO" id="GO:0009279">
    <property type="term" value="C:cell outer membrane"/>
    <property type="evidence" value="ECO:0007669"/>
    <property type="project" value="UniProtKB-SubCell"/>
</dbReference>
<dbReference type="NCBIfam" id="TIGR04056">
    <property type="entry name" value="OMP_RagA_SusC"/>
    <property type="match status" value="1"/>
</dbReference>